<dbReference type="PROSITE" id="PS50846">
    <property type="entry name" value="HMA_2"/>
    <property type="match status" value="1"/>
</dbReference>
<dbReference type="InterPro" id="IPR036163">
    <property type="entry name" value="HMA_dom_sf"/>
</dbReference>
<dbReference type="InterPro" id="IPR006121">
    <property type="entry name" value="HMA_dom"/>
</dbReference>
<dbReference type="GO" id="GO:0046872">
    <property type="term" value="F:metal ion binding"/>
    <property type="evidence" value="ECO:0007669"/>
    <property type="project" value="UniProtKB-KW"/>
</dbReference>
<evidence type="ECO:0000259" key="2">
    <source>
        <dbReference type="PROSITE" id="PS50846"/>
    </source>
</evidence>
<dbReference type="InterPro" id="IPR017969">
    <property type="entry name" value="Heavy-metal-associated_CS"/>
</dbReference>
<dbReference type="Pfam" id="PF00403">
    <property type="entry name" value="HMA"/>
    <property type="match status" value="1"/>
</dbReference>
<gene>
    <name evidence="3" type="ORF">GCM10017781_44130</name>
    <name evidence="4" type="ORF">HNQ07_004522</name>
</gene>
<organism evidence="4 5">
    <name type="scientific">Deinococcus metalli</name>
    <dbReference type="NCBI Taxonomy" id="1141878"/>
    <lineage>
        <taxon>Bacteria</taxon>
        <taxon>Thermotogati</taxon>
        <taxon>Deinococcota</taxon>
        <taxon>Deinococci</taxon>
        <taxon>Deinococcales</taxon>
        <taxon>Deinococcaceae</taxon>
        <taxon>Deinococcus</taxon>
    </lineage>
</organism>
<reference evidence="4 5" key="3">
    <citation type="submission" date="2020-08" db="EMBL/GenBank/DDBJ databases">
        <title>Genomic Encyclopedia of Type Strains, Phase IV (KMG-IV): sequencing the most valuable type-strain genomes for metagenomic binning, comparative biology and taxonomic classification.</title>
        <authorList>
            <person name="Goeker M."/>
        </authorList>
    </citation>
    <scope>NUCLEOTIDE SEQUENCE [LARGE SCALE GENOMIC DNA]</scope>
    <source>
        <strain evidence="4 5">DSM 27521</strain>
    </source>
</reference>
<evidence type="ECO:0000313" key="3">
    <source>
        <dbReference type="EMBL" id="GHF63362.1"/>
    </source>
</evidence>
<evidence type="ECO:0000313" key="6">
    <source>
        <dbReference type="Proteomes" id="UP000619376"/>
    </source>
</evidence>
<dbReference type="Proteomes" id="UP000539473">
    <property type="component" value="Unassembled WGS sequence"/>
</dbReference>
<dbReference type="Gene3D" id="3.30.70.100">
    <property type="match status" value="1"/>
</dbReference>
<name>A0A7W8NU68_9DEIO</name>
<dbReference type="Proteomes" id="UP000619376">
    <property type="component" value="Unassembled WGS sequence"/>
</dbReference>
<dbReference type="SUPFAM" id="SSF55008">
    <property type="entry name" value="HMA, heavy metal-associated domain"/>
    <property type="match status" value="1"/>
</dbReference>
<feature type="domain" description="HMA" evidence="2">
    <location>
        <begin position="2"/>
        <end position="65"/>
    </location>
</feature>
<reference evidence="6" key="2">
    <citation type="journal article" date="2019" name="Int. J. Syst. Evol. Microbiol.">
        <title>The Global Catalogue of Microorganisms (GCM) 10K type strain sequencing project: providing services to taxonomists for standard genome sequencing and annotation.</title>
        <authorList>
            <consortium name="The Broad Institute Genomics Platform"/>
            <consortium name="The Broad Institute Genome Sequencing Center for Infectious Disease"/>
            <person name="Wu L."/>
            <person name="Ma J."/>
        </authorList>
    </citation>
    <scope>NUCLEOTIDE SEQUENCE [LARGE SCALE GENOMIC DNA]</scope>
    <source>
        <strain evidence="6">CGMCC 1.18437</strain>
    </source>
</reference>
<dbReference type="PROSITE" id="PS01047">
    <property type="entry name" value="HMA_1"/>
    <property type="match status" value="1"/>
</dbReference>
<evidence type="ECO:0000313" key="4">
    <source>
        <dbReference type="EMBL" id="MBB5379012.1"/>
    </source>
</evidence>
<reference evidence="3" key="1">
    <citation type="journal article" date="2014" name="Int. J. Syst. Evol. Microbiol.">
        <title>Complete genome of a new Firmicutes species belonging to the dominant human colonic microbiota ('Ruminococcus bicirculans') reveals two chromosomes and a selective capacity to utilize plant glucans.</title>
        <authorList>
            <consortium name="NISC Comparative Sequencing Program"/>
            <person name="Wegmann U."/>
            <person name="Louis P."/>
            <person name="Goesmann A."/>
            <person name="Henrissat B."/>
            <person name="Duncan S.H."/>
            <person name="Flint H.J."/>
        </authorList>
    </citation>
    <scope>NUCLEOTIDE SEQUENCE</scope>
    <source>
        <strain evidence="3">CGMCC 1.18437</strain>
    </source>
</reference>
<sequence length="70" mass="7024">MSTLELTITGMTCGHCQAGVTQALKTVPGVTDAQVDLKAGTAVVHGNADPSALVEAVLEEGYGAQVATPQ</sequence>
<dbReference type="AlphaFoldDB" id="A0A7W8NU68"/>
<evidence type="ECO:0000313" key="5">
    <source>
        <dbReference type="Proteomes" id="UP000539473"/>
    </source>
</evidence>
<dbReference type="EMBL" id="JACHFK010000018">
    <property type="protein sequence ID" value="MBB5379012.1"/>
    <property type="molecule type" value="Genomic_DNA"/>
</dbReference>
<proteinExistence type="predicted"/>
<dbReference type="RefSeq" id="WP_184115949.1">
    <property type="nucleotide sequence ID" value="NZ_BNAJ01000018.1"/>
</dbReference>
<protein>
    <submittedName>
        <fullName evidence="4">Copper chaperone CopZ</fullName>
    </submittedName>
</protein>
<dbReference type="EMBL" id="BNAJ01000018">
    <property type="protein sequence ID" value="GHF63362.1"/>
    <property type="molecule type" value="Genomic_DNA"/>
</dbReference>
<keyword evidence="6" id="KW-1185">Reference proteome</keyword>
<dbReference type="CDD" id="cd00371">
    <property type="entry name" value="HMA"/>
    <property type="match status" value="1"/>
</dbReference>
<keyword evidence="1" id="KW-0479">Metal-binding</keyword>
<accession>A0A7W8NU68</accession>
<comment type="caution">
    <text evidence="4">The sequence shown here is derived from an EMBL/GenBank/DDBJ whole genome shotgun (WGS) entry which is preliminary data.</text>
</comment>
<reference evidence="3" key="4">
    <citation type="submission" date="2024-05" db="EMBL/GenBank/DDBJ databases">
        <authorList>
            <person name="Sun Q."/>
            <person name="Zhou Y."/>
        </authorList>
    </citation>
    <scope>NUCLEOTIDE SEQUENCE</scope>
    <source>
        <strain evidence="3">CGMCC 1.18437</strain>
    </source>
</reference>
<evidence type="ECO:0000256" key="1">
    <source>
        <dbReference type="ARBA" id="ARBA00022723"/>
    </source>
</evidence>